<evidence type="ECO:0000256" key="3">
    <source>
        <dbReference type="ARBA" id="ARBA00023163"/>
    </source>
</evidence>
<dbReference type="Gene3D" id="3.90.940.10">
    <property type="match status" value="1"/>
</dbReference>
<evidence type="ECO:0000256" key="2">
    <source>
        <dbReference type="ARBA" id="ARBA00022478"/>
    </source>
</evidence>
<dbReference type="PIRSF" id="PIRSF500154">
    <property type="entry name" value="RPB6"/>
    <property type="match status" value="1"/>
</dbReference>
<dbReference type="PANTHER" id="PTHR47227:SF5">
    <property type="entry name" value="DNA-DIRECTED RNA POLYMERASES I, II, AND III SUBUNIT RPABC2"/>
    <property type="match status" value="1"/>
</dbReference>
<evidence type="ECO:0000256" key="6">
    <source>
        <dbReference type="SAM" id="MobiDB-lite"/>
    </source>
</evidence>
<dbReference type="InterPro" id="IPR028363">
    <property type="entry name" value="RPB6"/>
</dbReference>
<dbReference type="PIRSF" id="PIRSF000778">
    <property type="entry name" value="RpoK/RPB6"/>
    <property type="match status" value="1"/>
</dbReference>
<dbReference type="Proteomes" id="UP000285146">
    <property type="component" value="Unassembled WGS sequence"/>
</dbReference>
<accession>A0A423WMJ3</accession>
<dbReference type="InterPro" id="IPR006110">
    <property type="entry name" value="Pol_omega/Rpo6/RPB6"/>
</dbReference>
<evidence type="ECO:0000313" key="8">
    <source>
        <dbReference type="Proteomes" id="UP000285146"/>
    </source>
</evidence>
<dbReference type="GO" id="GO:0003677">
    <property type="term" value="F:DNA binding"/>
    <property type="evidence" value="ECO:0007669"/>
    <property type="project" value="InterPro"/>
</dbReference>
<gene>
    <name evidence="7" type="ORF">VPNG_07443</name>
</gene>
<dbReference type="EMBL" id="LKEB01000047">
    <property type="protein sequence ID" value="ROW04657.1"/>
    <property type="molecule type" value="Genomic_DNA"/>
</dbReference>
<proteinExistence type="inferred from homology"/>
<dbReference type="GO" id="GO:0005665">
    <property type="term" value="C:RNA polymerase II, core complex"/>
    <property type="evidence" value="ECO:0007669"/>
    <property type="project" value="InterPro"/>
</dbReference>
<dbReference type="STRING" id="1230097.A0A423WMJ3"/>
<keyword evidence="4" id="KW-0539">Nucleus</keyword>
<dbReference type="GO" id="GO:0006366">
    <property type="term" value="P:transcription by RNA polymerase II"/>
    <property type="evidence" value="ECO:0007669"/>
    <property type="project" value="TreeGrafter"/>
</dbReference>
<keyword evidence="3" id="KW-0804">Transcription</keyword>
<keyword evidence="8" id="KW-1185">Reference proteome</keyword>
<dbReference type="GO" id="GO:0042797">
    <property type="term" value="P:tRNA transcription by RNA polymerase III"/>
    <property type="evidence" value="ECO:0007669"/>
    <property type="project" value="TreeGrafter"/>
</dbReference>
<dbReference type="AlphaFoldDB" id="A0A423WMJ3"/>
<evidence type="ECO:0000256" key="1">
    <source>
        <dbReference type="ARBA" id="ARBA00004123"/>
    </source>
</evidence>
<comment type="similarity">
    <text evidence="5">Belongs to the archaeal Rpo6/eukaryotic RPB6 RNA polymerase subunit family.</text>
</comment>
<comment type="subcellular location">
    <subcellularLocation>
        <location evidence="1">Nucleus</location>
    </subcellularLocation>
</comment>
<sequence>MSDYGGAEDDFGNEVGGAGGGDEPYYDDEEPQEEYYSPEAPDDVEPGENGAVADEDADNIITSGDPSAAAKESSKSHKDKRIPNELRTTTPYMTKYEKARILGTRALQISMNAPVLVDLEGETDPLQIAIKELREKKVPLIVRRYLPDGYYEDWTCEELLQ</sequence>
<dbReference type="InterPro" id="IPR036161">
    <property type="entry name" value="RPB6/omega-like_sf"/>
</dbReference>
<keyword evidence="2" id="KW-0240">DNA-directed RNA polymerase</keyword>
<dbReference type="GO" id="GO:0003899">
    <property type="term" value="F:DNA-directed RNA polymerase activity"/>
    <property type="evidence" value="ECO:0007669"/>
    <property type="project" value="InterPro"/>
</dbReference>
<dbReference type="PANTHER" id="PTHR47227">
    <property type="entry name" value="DNA-DIRECTED RNA POLYMERASE SUBUNIT K"/>
    <property type="match status" value="1"/>
</dbReference>
<organism evidence="7 8">
    <name type="scientific">Cytospora leucostoma</name>
    <dbReference type="NCBI Taxonomy" id="1230097"/>
    <lineage>
        <taxon>Eukaryota</taxon>
        <taxon>Fungi</taxon>
        <taxon>Dikarya</taxon>
        <taxon>Ascomycota</taxon>
        <taxon>Pezizomycotina</taxon>
        <taxon>Sordariomycetes</taxon>
        <taxon>Sordariomycetidae</taxon>
        <taxon>Diaporthales</taxon>
        <taxon>Cytosporaceae</taxon>
        <taxon>Cytospora</taxon>
    </lineage>
</organism>
<dbReference type="GO" id="GO:0005666">
    <property type="term" value="C:RNA polymerase III complex"/>
    <property type="evidence" value="ECO:0007669"/>
    <property type="project" value="TreeGrafter"/>
</dbReference>
<evidence type="ECO:0000313" key="7">
    <source>
        <dbReference type="EMBL" id="ROW04657.1"/>
    </source>
</evidence>
<feature type="compositionally biased region" description="Acidic residues" evidence="6">
    <location>
        <begin position="24"/>
        <end position="33"/>
    </location>
</feature>
<dbReference type="InterPro" id="IPR006111">
    <property type="entry name" value="Rpo6/Rpb6"/>
</dbReference>
<dbReference type="PROSITE" id="PS01111">
    <property type="entry name" value="RNA_POL_K_14KD"/>
    <property type="match status" value="1"/>
</dbReference>
<protein>
    <recommendedName>
        <fullName evidence="9">RNA polymerase Rpb6</fullName>
    </recommendedName>
</protein>
<evidence type="ECO:0008006" key="9">
    <source>
        <dbReference type="Google" id="ProtNLM"/>
    </source>
</evidence>
<feature type="compositionally biased region" description="Basic and acidic residues" evidence="6">
    <location>
        <begin position="72"/>
        <end position="84"/>
    </location>
</feature>
<comment type="caution">
    <text evidence="7">The sequence shown here is derived from an EMBL/GenBank/DDBJ whole genome shotgun (WGS) entry which is preliminary data.</text>
</comment>
<evidence type="ECO:0000256" key="5">
    <source>
        <dbReference type="ARBA" id="ARBA00025773"/>
    </source>
</evidence>
<reference evidence="7 8" key="1">
    <citation type="submission" date="2015-09" db="EMBL/GenBank/DDBJ databases">
        <title>Host preference determinants of Valsa canker pathogens revealed by comparative genomics.</title>
        <authorList>
            <person name="Yin Z."/>
            <person name="Huang L."/>
        </authorList>
    </citation>
    <scope>NUCLEOTIDE SEQUENCE [LARGE SCALE GENOMIC DNA]</scope>
    <source>
        <strain evidence="7 8">SXYLt</strain>
    </source>
</reference>
<dbReference type="GO" id="GO:0005736">
    <property type="term" value="C:RNA polymerase I complex"/>
    <property type="evidence" value="ECO:0007669"/>
    <property type="project" value="TreeGrafter"/>
</dbReference>
<dbReference type="InterPro" id="IPR020708">
    <property type="entry name" value="DNA-dir_RNA_polK_14-18kDa_CS"/>
</dbReference>
<dbReference type="FunCoup" id="A0A423WMJ3">
    <property type="interactions" value="638"/>
</dbReference>
<dbReference type="Pfam" id="PF01192">
    <property type="entry name" value="RNA_pol_Rpb6"/>
    <property type="match status" value="1"/>
</dbReference>
<evidence type="ECO:0000256" key="4">
    <source>
        <dbReference type="ARBA" id="ARBA00023242"/>
    </source>
</evidence>
<dbReference type="InParanoid" id="A0A423WMJ3"/>
<feature type="compositionally biased region" description="Acidic residues" evidence="6">
    <location>
        <begin position="1"/>
        <end position="12"/>
    </location>
</feature>
<dbReference type="NCBIfam" id="NF002208">
    <property type="entry name" value="PRK01099.1-3"/>
    <property type="match status" value="1"/>
</dbReference>
<dbReference type="HAMAP" id="MF_00192">
    <property type="entry name" value="RNApol_arch_Rpo6"/>
    <property type="match status" value="1"/>
</dbReference>
<feature type="region of interest" description="Disordered" evidence="6">
    <location>
        <begin position="1"/>
        <end position="87"/>
    </location>
</feature>
<dbReference type="SMART" id="SM01409">
    <property type="entry name" value="RNA_pol_Rpb6"/>
    <property type="match status" value="1"/>
</dbReference>
<dbReference type="OrthoDB" id="259769at2759"/>
<dbReference type="GO" id="GO:0006360">
    <property type="term" value="P:transcription by RNA polymerase I"/>
    <property type="evidence" value="ECO:0007669"/>
    <property type="project" value="TreeGrafter"/>
</dbReference>
<name>A0A423WMJ3_9PEZI</name>
<dbReference type="FunFam" id="3.90.940.10:FF:000009">
    <property type="entry name" value="DNA-directed RNA polymerases I"/>
    <property type="match status" value="1"/>
</dbReference>
<dbReference type="SUPFAM" id="SSF63562">
    <property type="entry name" value="RPB6/omega subunit-like"/>
    <property type="match status" value="1"/>
</dbReference>